<gene>
    <name evidence="2" type="ORF">SMUL_2600</name>
</gene>
<dbReference type="KEGG" id="smul:SMUL_2600"/>
<reference evidence="2 3" key="1">
    <citation type="journal article" date="2014" name="Environ. Microbiol.">
        <title>Insights into organohalide respiration and the versatile catabolism of Sulfurospirillum multivorans gained from comparative genomics and physiological studies.</title>
        <authorList>
            <person name="Goris T."/>
            <person name="Schubert T."/>
            <person name="Gadkari J."/>
            <person name="Wubet T."/>
            <person name="Tarkka M."/>
            <person name="Buscot F."/>
            <person name="Adrian L."/>
            <person name="Diekert G."/>
        </authorList>
    </citation>
    <scope>NUCLEOTIDE SEQUENCE [LARGE SCALE GENOMIC DNA]</scope>
    <source>
        <strain evidence="3">DM 12446 / JCM 15788 / NBRC 109480</strain>
    </source>
</reference>
<accession>A0AA86AQH2</accession>
<protein>
    <submittedName>
        <fullName evidence="2">Iron permease</fullName>
    </submittedName>
</protein>
<evidence type="ECO:0000313" key="3">
    <source>
        <dbReference type="Proteomes" id="UP000019322"/>
    </source>
</evidence>
<dbReference type="GO" id="GO:0055085">
    <property type="term" value="P:transmembrane transport"/>
    <property type="evidence" value="ECO:0007669"/>
    <property type="project" value="InterPro"/>
</dbReference>
<name>A0AA86AQH2_SULMK</name>
<dbReference type="Pfam" id="PF04120">
    <property type="entry name" value="Iron_permease"/>
    <property type="match status" value="1"/>
</dbReference>
<dbReference type="InterPro" id="IPR007251">
    <property type="entry name" value="Iron_permease_Fet4"/>
</dbReference>
<dbReference type="RefSeq" id="WP_025345683.1">
    <property type="nucleotide sequence ID" value="NZ_CP007201.1"/>
</dbReference>
<feature type="transmembrane region" description="Helical" evidence="1">
    <location>
        <begin position="47"/>
        <end position="66"/>
    </location>
</feature>
<evidence type="ECO:0000256" key="1">
    <source>
        <dbReference type="SAM" id="Phobius"/>
    </source>
</evidence>
<keyword evidence="1" id="KW-0812">Transmembrane</keyword>
<dbReference type="Proteomes" id="UP000019322">
    <property type="component" value="Chromosome"/>
</dbReference>
<dbReference type="EMBL" id="CP007201">
    <property type="protein sequence ID" value="AHJ13841.1"/>
    <property type="molecule type" value="Genomic_DNA"/>
</dbReference>
<feature type="transmembrane region" description="Helical" evidence="1">
    <location>
        <begin position="21"/>
        <end position="41"/>
    </location>
</feature>
<keyword evidence="1" id="KW-1133">Transmembrane helix</keyword>
<keyword evidence="1" id="KW-0472">Membrane</keyword>
<sequence>MQSKTWYANFTKYLAKLTGKSSTFTLSILIIVVWLISGPFFHYSDTWQLVINTTTTIITFMMVFVIQNTQNRDTEAMQVKLDELIRVTQGAHNALLDLEELEEDQIEQFRKHYEMLAEKARKALAKGGIDTNTLDE</sequence>
<evidence type="ECO:0000313" key="2">
    <source>
        <dbReference type="EMBL" id="AHJ13841.1"/>
    </source>
</evidence>
<dbReference type="AlphaFoldDB" id="A0AA86AQH2"/>
<proteinExistence type="predicted"/>
<organism evidence="2 3">
    <name type="scientific">Sulfurospirillum multivorans (strain DM 12446 / JCM 15788 / NBRC 109480)</name>
    <dbReference type="NCBI Taxonomy" id="1150621"/>
    <lineage>
        <taxon>Bacteria</taxon>
        <taxon>Pseudomonadati</taxon>
        <taxon>Campylobacterota</taxon>
        <taxon>Epsilonproteobacteria</taxon>
        <taxon>Campylobacterales</taxon>
        <taxon>Sulfurospirillaceae</taxon>
        <taxon>Sulfurospirillum</taxon>
    </lineage>
</organism>